<proteinExistence type="predicted"/>
<evidence type="ECO:0008006" key="3">
    <source>
        <dbReference type="Google" id="ProtNLM"/>
    </source>
</evidence>
<name>A0A1H2ZBR1_9FLAO</name>
<dbReference type="Proteomes" id="UP000198569">
    <property type="component" value="Unassembled WGS sequence"/>
</dbReference>
<organism evidence="1 2">
    <name type="scientific">Flavobacterium degerlachei</name>
    <dbReference type="NCBI Taxonomy" id="229203"/>
    <lineage>
        <taxon>Bacteria</taxon>
        <taxon>Pseudomonadati</taxon>
        <taxon>Bacteroidota</taxon>
        <taxon>Flavobacteriia</taxon>
        <taxon>Flavobacteriales</taxon>
        <taxon>Flavobacteriaceae</taxon>
        <taxon>Flavobacterium</taxon>
    </lineage>
</organism>
<gene>
    <name evidence="1" type="ORF">SAMN05444338_107140</name>
</gene>
<reference evidence="2" key="1">
    <citation type="submission" date="2016-10" db="EMBL/GenBank/DDBJ databases">
        <authorList>
            <person name="Varghese N."/>
            <person name="Submissions S."/>
        </authorList>
    </citation>
    <scope>NUCLEOTIDE SEQUENCE [LARGE SCALE GENOMIC DNA]</scope>
    <source>
        <strain evidence="2">DSM 15718</strain>
    </source>
</reference>
<sequence>MRKIQYLIILFIFSSCSNLKYLDAYDGFKNEPIEVESITYRITYTDSLSKEEMRFKVISSYDTKGRKVKSKDFKSDGSPSSGGTKYTYDKYGNEIKNIFYNIDSSINVQNNYKYNKYGQQTEREYISGGKKSITKNDIDRKNKLNREIIRESDGSISSNSLLKYNSKWREFEIIFYNNLGNQESKIAFEYDENGNEILSKWYSSENMLYTLYKTTYNFNNDRIKIEKFSIANGEKKLIESTKFEYKYDLHGNCIEEKLLYNGKPSWITRNNIKYL</sequence>
<keyword evidence="2" id="KW-1185">Reference proteome</keyword>
<dbReference type="EMBL" id="FNMV01000007">
    <property type="protein sequence ID" value="SDX14767.1"/>
    <property type="molecule type" value="Genomic_DNA"/>
</dbReference>
<dbReference type="PROSITE" id="PS51257">
    <property type="entry name" value="PROKAR_LIPOPROTEIN"/>
    <property type="match status" value="1"/>
</dbReference>
<evidence type="ECO:0000313" key="1">
    <source>
        <dbReference type="EMBL" id="SDX14767.1"/>
    </source>
</evidence>
<dbReference type="Gene3D" id="2.180.10.10">
    <property type="entry name" value="RHS repeat-associated core"/>
    <property type="match status" value="1"/>
</dbReference>
<dbReference type="OrthoDB" id="1046747at2"/>
<dbReference type="RefSeq" id="WP_091431945.1">
    <property type="nucleotide sequence ID" value="NZ_FNMV01000007.1"/>
</dbReference>
<dbReference type="AlphaFoldDB" id="A0A1H2ZBR1"/>
<evidence type="ECO:0000313" key="2">
    <source>
        <dbReference type="Proteomes" id="UP000198569"/>
    </source>
</evidence>
<protein>
    <recommendedName>
        <fullName evidence="3">YD repeat-containing protein</fullName>
    </recommendedName>
</protein>
<accession>A0A1H2ZBR1</accession>